<protein>
    <submittedName>
        <fullName evidence="6">Aspartate aminotransferase family protein</fullName>
    </submittedName>
</protein>
<name>A0A510Y973_MARHA</name>
<keyword evidence="2 6" id="KW-0032">Aminotransferase</keyword>
<dbReference type="PROSITE" id="PS00600">
    <property type="entry name" value="AA_TRANSFER_CLASS_3"/>
    <property type="match status" value="1"/>
</dbReference>
<dbReference type="InterPro" id="IPR005814">
    <property type="entry name" value="Aminotrans_3"/>
</dbReference>
<dbReference type="SUPFAM" id="SSF53383">
    <property type="entry name" value="PLP-dependent transferases"/>
    <property type="match status" value="1"/>
</dbReference>
<comment type="caution">
    <text evidence="6">The sequence shown here is derived from an EMBL/GenBank/DDBJ whole genome shotgun (WGS) entry which is preliminary data.</text>
</comment>
<dbReference type="Pfam" id="PF00202">
    <property type="entry name" value="Aminotran_3"/>
    <property type="match status" value="1"/>
</dbReference>
<keyword evidence="3 6" id="KW-0808">Transferase</keyword>
<dbReference type="InterPro" id="IPR015422">
    <property type="entry name" value="PyrdxlP-dep_Trfase_small"/>
</dbReference>
<dbReference type="InterPro" id="IPR049704">
    <property type="entry name" value="Aminotrans_3_PPA_site"/>
</dbReference>
<dbReference type="EMBL" id="BJUN01000022">
    <property type="protein sequence ID" value="GEK59924.1"/>
    <property type="molecule type" value="Genomic_DNA"/>
</dbReference>
<gene>
    <name evidence="6" type="ORF">MHA01_28290</name>
</gene>
<reference evidence="6 7" key="1">
    <citation type="submission" date="2019-07" db="EMBL/GenBank/DDBJ databases">
        <title>Whole genome shotgun sequence of Marinococcus halophilus NBRC 102359.</title>
        <authorList>
            <person name="Hosoyama A."/>
            <person name="Uohara A."/>
            <person name="Ohji S."/>
            <person name="Ichikawa N."/>
        </authorList>
    </citation>
    <scope>NUCLEOTIDE SEQUENCE [LARGE SCALE GENOMIC DNA]</scope>
    <source>
        <strain evidence="6 7">NBRC 102359</strain>
    </source>
</reference>
<keyword evidence="4 5" id="KW-0663">Pyridoxal phosphate</keyword>
<sequence length="456" mass="50184">MKPTAMTKTKQLETLDKDHYLHPASVPGQKPKMIFKEGKGIHVTNTDGDRYIDGISMLWNVNLGHGQKELAEAARQQMDSLAFASSFAGYSNEPAIHLASTLAEWAPEGLNASFFTSGGSESNDTAFKIARFYWQLKEQPQKTKFLALRQGYHGVTIGAGTATALHGFHRFAGTHIPDVLHATPHLTACEQGDRNHPQFSESLRALIEAEGADTIAGIIIEPIQGSGGVYMPPEGYLQAVRDLCDEQNVLMIADEVINGFGRTGAKFAVNHANIVPDLMCLAKGITSGYAQLGAVMIHDDIKTVLDTFGQVMAHGFTYSGHPSACAVALKNLEIIERDRIIEQVQQMEHVMTNGLRYLEERHEVVHLSRNKGLIGAFELFQSREREERFPAEWKTGLDFVDMCFDKKLILRALGGADGKSIVALAPPLIITETEIQSMIERLDDALSVFETKYCGT</sequence>
<dbReference type="InterPro" id="IPR015424">
    <property type="entry name" value="PyrdxlP-dep_Trfase"/>
</dbReference>
<dbReference type="RefSeq" id="WP_233133469.1">
    <property type="nucleotide sequence ID" value="NZ_BJUN01000022.1"/>
</dbReference>
<evidence type="ECO:0000256" key="4">
    <source>
        <dbReference type="ARBA" id="ARBA00022898"/>
    </source>
</evidence>
<organism evidence="6 7">
    <name type="scientific">Marinococcus halophilus</name>
    <dbReference type="NCBI Taxonomy" id="1371"/>
    <lineage>
        <taxon>Bacteria</taxon>
        <taxon>Bacillati</taxon>
        <taxon>Bacillota</taxon>
        <taxon>Bacilli</taxon>
        <taxon>Bacillales</taxon>
        <taxon>Bacillaceae</taxon>
        <taxon>Marinococcus</taxon>
    </lineage>
</organism>
<dbReference type="Gene3D" id="3.40.640.10">
    <property type="entry name" value="Type I PLP-dependent aspartate aminotransferase-like (Major domain)"/>
    <property type="match status" value="1"/>
</dbReference>
<evidence type="ECO:0000313" key="7">
    <source>
        <dbReference type="Proteomes" id="UP000321051"/>
    </source>
</evidence>
<evidence type="ECO:0000256" key="1">
    <source>
        <dbReference type="ARBA" id="ARBA00008954"/>
    </source>
</evidence>
<dbReference type="CDD" id="cd00610">
    <property type="entry name" value="OAT_like"/>
    <property type="match status" value="1"/>
</dbReference>
<dbReference type="InterPro" id="IPR015421">
    <property type="entry name" value="PyrdxlP-dep_Trfase_major"/>
</dbReference>
<keyword evidence="7" id="KW-1185">Reference proteome</keyword>
<dbReference type="AlphaFoldDB" id="A0A510Y973"/>
<dbReference type="Gene3D" id="3.90.1150.10">
    <property type="entry name" value="Aspartate Aminotransferase, domain 1"/>
    <property type="match status" value="1"/>
</dbReference>
<comment type="similarity">
    <text evidence="1 5">Belongs to the class-III pyridoxal-phosphate-dependent aminotransferase family.</text>
</comment>
<accession>A0A510Y973</accession>
<dbReference type="PIRSF" id="PIRSF000521">
    <property type="entry name" value="Transaminase_4ab_Lys_Orn"/>
    <property type="match status" value="1"/>
</dbReference>
<dbReference type="Proteomes" id="UP000321051">
    <property type="component" value="Unassembled WGS sequence"/>
</dbReference>
<dbReference type="FunFam" id="3.40.640.10:FF:000014">
    <property type="entry name" value="Adenosylmethionine-8-amino-7-oxononanoate aminotransferase, probable"/>
    <property type="match status" value="1"/>
</dbReference>
<dbReference type="GO" id="GO:0030170">
    <property type="term" value="F:pyridoxal phosphate binding"/>
    <property type="evidence" value="ECO:0007669"/>
    <property type="project" value="InterPro"/>
</dbReference>
<dbReference type="GO" id="GO:0008483">
    <property type="term" value="F:transaminase activity"/>
    <property type="evidence" value="ECO:0007669"/>
    <property type="project" value="UniProtKB-KW"/>
</dbReference>
<evidence type="ECO:0000256" key="5">
    <source>
        <dbReference type="RuleBase" id="RU003560"/>
    </source>
</evidence>
<evidence type="ECO:0000256" key="2">
    <source>
        <dbReference type="ARBA" id="ARBA00022576"/>
    </source>
</evidence>
<evidence type="ECO:0000256" key="3">
    <source>
        <dbReference type="ARBA" id="ARBA00022679"/>
    </source>
</evidence>
<evidence type="ECO:0000313" key="6">
    <source>
        <dbReference type="EMBL" id="GEK59924.1"/>
    </source>
</evidence>
<dbReference type="PANTHER" id="PTHR43094:SF1">
    <property type="entry name" value="AMINOTRANSFERASE CLASS-III"/>
    <property type="match status" value="1"/>
</dbReference>
<dbReference type="PANTHER" id="PTHR43094">
    <property type="entry name" value="AMINOTRANSFERASE"/>
    <property type="match status" value="1"/>
</dbReference>
<proteinExistence type="inferred from homology"/>